<dbReference type="PROSITE" id="PS51161">
    <property type="entry name" value="ATP_CONE"/>
    <property type="match status" value="1"/>
</dbReference>
<keyword evidence="6" id="KW-1185">Reference proteome</keyword>
<dbReference type="RefSeq" id="WP_190302497.1">
    <property type="nucleotide sequence ID" value="NZ_JACOIJ010000023.1"/>
</dbReference>
<keyword evidence="5" id="KW-0378">Hydrolase</keyword>
<keyword evidence="2 3" id="KW-0067">ATP-binding</keyword>
<evidence type="ECO:0000256" key="2">
    <source>
        <dbReference type="ARBA" id="ARBA00022840"/>
    </source>
</evidence>
<organism evidence="5 6">
    <name type="scientific">Sphingobacterium litopenaei</name>
    <dbReference type="NCBI Taxonomy" id="2763500"/>
    <lineage>
        <taxon>Bacteria</taxon>
        <taxon>Pseudomonadati</taxon>
        <taxon>Bacteroidota</taxon>
        <taxon>Sphingobacteriia</taxon>
        <taxon>Sphingobacteriales</taxon>
        <taxon>Sphingobacteriaceae</taxon>
        <taxon>Sphingobacterium</taxon>
    </lineage>
</organism>
<evidence type="ECO:0000313" key="5">
    <source>
        <dbReference type="EMBL" id="MBD1430261.1"/>
    </source>
</evidence>
<keyword evidence="5" id="KW-0540">Nuclease</keyword>
<dbReference type="EMBL" id="JACOIJ010000023">
    <property type="protein sequence ID" value="MBD1430261.1"/>
    <property type="molecule type" value="Genomic_DNA"/>
</dbReference>
<evidence type="ECO:0000256" key="1">
    <source>
        <dbReference type="ARBA" id="ARBA00022741"/>
    </source>
</evidence>
<dbReference type="InterPro" id="IPR007560">
    <property type="entry name" value="Restrct_endonuc_IV_Mrr"/>
</dbReference>
<dbReference type="SUPFAM" id="SSF52980">
    <property type="entry name" value="Restriction endonuclease-like"/>
    <property type="match status" value="1"/>
</dbReference>
<dbReference type="InterPro" id="IPR011335">
    <property type="entry name" value="Restrct_endonuc-II-like"/>
</dbReference>
<protein>
    <submittedName>
        <fullName evidence="5">Restriction endonuclease</fullName>
    </submittedName>
</protein>
<dbReference type="Proteomes" id="UP000651271">
    <property type="component" value="Unassembled WGS sequence"/>
</dbReference>
<sequence length="282" mass="32257">MKVKKHSGELVDFNPNSLRHSLSRSGASDKEVNQVFDALKPKIYDGISTRELYEIAFDELKLTRNTYAARYSLKKALRDLGPEGFYFEKWVARMFQEDGYKAITGQTIQGHAVTHEIDVVASKGNNLLAIECKFRNDVDAKISVTTPMYFLSRVQDISNKPYTFFNKTLQVTQGWLVTNAYLTADSKTFGEHYKMNLLAWDYPEKRSIKVIVDSNGEYPITCLTTLSADDKARLLKAQCILVKDVIRDPKFLQVIQADDNKKYKILKEAQELVESPLEHLKL</sequence>
<keyword evidence="5" id="KW-0255">Endonuclease</keyword>
<dbReference type="Pfam" id="PF04471">
    <property type="entry name" value="Mrr_cat"/>
    <property type="match status" value="1"/>
</dbReference>
<keyword evidence="1 3" id="KW-0547">Nucleotide-binding</keyword>
<accession>A0ABR7YG66</accession>
<gene>
    <name evidence="5" type="ORF">H8B04_11900</name>
</gene>
<dbReference type="Gene3D" id="3.40.1350.10">
    <property type="match status" value="1"/>
</dbReference>
<dbReference type="InterPro" id="IPR011856">
    <property type="entry name" value="tRNA_endonuc-like_dom_sf"/>
</dbReference>
<feature type="domain" description="ATP-cone" evidence="4">
    <location>
        <begin position="1"/>
        <end position="82"/>
    </location>
</feature>
<name>A0ABR7YG66_9SPHI</name>
<reference evidence="5 6" key="1">
    <citation type="submission" date="2020-08" db="EMBL/GenBank/DDBJ databases">
        <title>Sphingobacterium sp. DN04309 isolated from aquaculture water.</title>
        <authorList>
            <person name="Zhang M."/>
        </authorList>
    </citation>
    <scope>NUCLEOTIDE SEQUENCE [LARGE SCALE GENOMIC DNA]</scope>
    <source>
        <strain evidence="5 6">DN04309</strain>
    </source>
</reference>
<dbReference type="InterPro" id="IPR005144">
    <property type="entry name" value="ATP-cone_dom"/>
</dbReference>
<evidence type="ECO:0000256" key="3">
    <source>
        <dbReference type="PROSITE-ProRule" id="PRU00492"/>
    </source>
</evidence>
<dbReference type="Pfam" id="PF03477">
    <property type="entry name" value="ATP-cone"/>
    <property type="match status" value="1"/>
</dbReference>
<comment type="caution">
    <text evidence="5">The sequence shown here is derived from an EMBL/GenBank/DDBJ whole genome shotgun (WGS) entry which is preliminary data.</text>
</comment>
<evidence type="ECO:0000313" key="6">
    <source>
        <dbReference type="Proteomes" id="UP000651271"/>
    </source>
</evidence>
<dbReference type="GO" id="GO:0004519">
    <property type="term" value="F:endonuclease activity"/>
    <property type="evidence" value="ECO:0007669"/>
    <property type="project" value="UniProtKB-KW"/>
</dbReference>
<proteinExistence type="predicted"/>
<evidence type="ECO:0000259" key="4">
    <source>
        <dbReference type="PROSITE" id="PS51161"/>
    </source>
</evidence>